<feature type="repeat" description="WD" evidence="13">
    <location>
        <begin position="629"/>
        <end position="660"/>
    </location>
</feature>
<evidence type="ECO:0000256" key="14">
    <source>
        <dbReference type="SAM" id="MobiDB-lite"/>
    </source>
</evidence>
<dbReference type="InterPro" id="IPR015943">
    <property type="entry name" value="WD40/YVTN_repeat-like_dom_sf"/>
</dbReference>
<keyword evidence="8" id="KW-0966">Cell projection</keyword>
<comment type="function">
    <text evidence="11">Microtubule inner protein (MIP) part of the dynein-decorated doublet microtubules (DMTs) in cilia axoneme. Important for proper ciliary and flagellar beating. May act in cooperation with CFAP45 and axonemal dynein subunit DNAH11. May play a role in cell growth and/or survival.</text>
</comment>
<dbReference type="InterPro" id="IPR036322">
    <property type="entry name" value="WD40_repeat_dom_sf"/>
</dbReference>
<dbReference type="SMART" id="SM00320">
    <property type="entry name" value="WD40"/>
    <property type="match status" value="10"/>
</dbReference>
<comment type="subunit">
    <text evidence="12">Microtubule inner protein component of sperm flagellar doublet microtubules. Interacts with BRCA2. Interacts with the CCT chaperonin complex. Interacts with HSP70. Interacts with AK8. Interacts with CFAP45. Interacts with DNAI1. Interacts with IQDC.</text>
</comment>
<dbReference type="AlphaFoldDB" id="A0AAV0W2D3"/>
<dbReference type="PROSITE" id="PS50082">
    <property type="entry name" value="WD_REPEATS_2"/>
    <property type="match status" value="4"/>
</dbReference>
<evidence type="ECO:0000313" key="15">
    <source>
        <dbReference type="EMBL" id="CAI6349944.1"/>
    </source>
</evidence>
<dbReference type="InterPro" id="IPR019775">
    <property type="entry name" value="WD40_repeat_CS"/>
</dbReference>
<comment type="caution">
    <text evidence="15">The sequence shown here is derived from an EMBL/GenBank/DDBJ whole genome shotgun (WGS) entry which is preliminary data.</text>
</comment>
<dbReference type="GO" id="GO:0005930">
    <property type="term" value="C:axoneme"/>
    <property type="evidence" value="ECO:0007669"/>
    <property type="project" value="UniProtKB-ARBA"/>
</dbReference>
<gene>
    <name evidence="15" type="ORF">MEUPH1_LOCUS6455</name>
</gene>
<dbReference type="CDD" id="cd00200">
    <property type="entry name" value="WD40"/>
    <property type="match status" value="1"/>
</dbReference>
<evidence type="ECO:0000256" key="3">
    <source>
        <dbReference type="ARBA" id="ARBA00022490"/>
    </source>
</evidence>
<comment type="subcellular location">
    <subcellularLocation>
        <location evidence="1">Cell projection</location>
        <location evidence="1">Cilium</location>
        <location evidence="1">Flagellum</location>
    </subcellularLocation>
    <subcellularLocation>
        <location evidence="2">Cytoplasm</location>
    </subcellularLocation>
</comment>
<protein>
    <recommendedName>
        <fullName evidence="10">Cilia- and flagella-associated protein 52</fullName>
    </recommendedName>
</protein>
<name>A0AAV0W2D3_9HEMI</name>
<dbReference type="GO" id="GO:0031514">
    <property type="term" value="C:motile cilium"/>
    <property type="evidence" value="ECO:0007669"/>
    <property type="project" value="UniProtKB-SubCell"/>
</dbReference>
<keyword evidence="7" id="KW-0969">Cilium</keyword>
<evidence type="ECO:0000256" key="12">
    <source>
        <dbReference type="ARBA" id="ARBA00047117"/>
    </source>
</evidence>
<dbReference type="InterPro" id="IPR050630">
    <property type="entry name" value="WD_repeat_EMAP"/>
</dbReference>
<keyword evidence="5" id="KW-0677">Repeat</keyword>
<dbReference type="PROSITE" id="PS50294">
    <property type="entry name" value="WD_REPEATS_REGION"/>
    <property type="match status" value="4"/>
</dbReference>
<organism evidence="15 16">
    <name type="scientific">Macrosiphum euphorbiae</name>
    <name type="common">potato aphid</name>
    <dbReference type="NCBI Taxonomy" id="13131"/>
    <lineage>
        <taxon>Eukaryota</taxon>
        <taxon>Metazoa</taxon>
        <taxon>Ecdysozoa</taxon>
        <taxon>Arthropoda</taxon>
        <taxon>Hexapoda</taxon>
        <taxon>Insecta</taxon>
        <taxon>Pterygota</taxon>
        <taxon>Neoptera</taxon>
        <taxon>Paraneoptera</taxon>
        <taxon>Hemiptera</taxon>
        <taxon>Sternorrhyncha</taxon>
        <taxon>Aphidomorpha</taxon>
        <taxon>Aphidoidea</taxon>
        <taxon>Aphididae</taxon>
        <taxon>Macrosiphini</taxon>
        <taxon>Macrosiphum</taxon>
    </lineage>
</organism>
<evidence type="ECO:0000256" key="6">
    <source>
        <dbReference type="ARBA" id="ARBA00022846"/>
    </source>
</evidence>
<feature type="repeat" description="WD" evidence="13">
    <location>
        <begin position="587"/>
        <end position="618"/>
    </location>
</feature>
<feature type="repeat" description="WD" evidence="13">
    <location>
        <begin position="459"/>
        <end position="494"/>
    </location>
</feature>
<evidence type="ECO:0000313" key="16">
    <source>
        <dbReference type="Proteomes" id="UP001160148"/>
    </source>
</evidence>
<reference evidence="15 16" key="1">
    <citation type="submission" date="2023-01" db="EMBL/GenBank/DDBJ databases">
        <authorList>
            <person name="Whitehead M."/>
        </authorList>
    </citation>
    <scope>NUCLEOTIDE SEQUENCE [LARGE SCALE GENOMIC DNA]</scope>
</reference>
<feature type="repeat" description="WD" evidence="13">
    <location>
        <begin position="503"/>
        <end position="536"/>
    </location>
</feature>
<dbReference type="PANTHER" id="PTHR13720:SF14">
    <property type="entry name" value="CILIA- AND FLAGELLA-ASSOCIATED PROTEIN 52"/>
    <property type="match status" value="1"/>
</dbReference>
<dbReference type="InterPro" id="IPR001680">
    <property type="entry name" value="WD40_rpt"/>
</dbReference>
<keyword evidence="4 13" id="KW-0853">WD repeat</keyword>
<keyword evidence="16" id="KW-1185">Reference proteome</keyword>
<evidence type="ECO:0000256" key="8">
    <source>
        <dbReference type="ARBA" id="ARBA00023273"/>
    </source>
</evidence>
<comment type="similarity">
    <text evidence="9">Belongs to the CFAP52 family.</text>
</comment>
<evidence type="ECO:0000256" key="5">
    <source>
        <dbReference type="ARBA" id="ARBA00022737"/>
    </source>
</evidence>
<keyword evidence="6" id="KW-0282">Flagellum</keyword>
<evidence type="ECO:0000256" key="7">
    <source>
        <dbReference type="ARBA" id="ARBA00023069"/>
    </source>
</evidence>
<evidence type="ECO:0000256" key="1">
    <source>
        <dbReference type="ARBA" id="ARBA00004230"/>
    </source>
</evidence>
<accession>A0AAV0W2D3</accession>
<dbReference type="FunFam" id="2.130.10.10:FF:000207">
    <property type="entry name" value="Cilia- and flagella-associated protein 52"/>
    <property type="match status" value="1"/>
</dbReference>
<dbReference type="SUPFAM" id="SSF50978">
    <property type="entry name" value="WD40 repeat-like"/>
    <property type="match status" value="2"/>
</dbReference>
<evidence type="ECO:0000256" key="13">
    <source>
        <dbReference type="PROSITE-ProRule" id="PRU00221"/>
    </source>
</evidence>
<dbReference type="PROSITE" id="PS00678">
    <property type="entry name" value="WD_REPEATS_1"/>
    <property type="match status" value="1"/>
</dbReference>
<evidence type="ECO:0000256" key="2">
    <source>
        <dbReference type="ARBA" id="ARBA00004496"/>
    </source>
</evidence>
<dbReference type="Pfam" id="PF00400">
    <property type="entry name" value="WD40"/>
    <property type="match status" value="6"/>
</dbReference>
<feature type="region of interest" description="Disordered" evidence="14">
    <location>
        <begin position="668"/>
        <end position="696"/>
    </location>
</feature>
<evidence type="ECO:0000256" key="10">
    <source>
        <dbReference type="ARBA" id="ARBA00029552"/>
    </source>
</evidence>
<dbReference type="Gene3D" id="2.130.10.10">
    <property type="entry name" value="YVTN repeat-like/Quinoprotein amine dehydrogenase"/>
    <property type="match status" value="3"/>
</dbReference>
<evidence type="ECO:0000256" key="9">
    <source>
        <dbReference type="ARBA" id="ARBA00029456"/>
    </source>
</evidence>
<proteinExistence type="inferred from homology"/>
<evidence type="ECO:0000256" key="11">
    <source>
        <dbReference type="ARBA" id="ARBA00046056"/>
    </source>
</evidence>
<evidence type="ECO:0000256" key="4">
    <source>
        <dbReference type="ARBA" id="ARBA00022574"/>
    </source>
</evidence>
<dbReference type="EMBL" id="CARXXK010000001">
    <property type="protein sequence ID" value="CAI6349944.1"/>
    <property type="molecule type" value="Genomic_DNA"/>
</dbReference>
<keyword evidence="3" id="KW-0963">Cytoplasm</keyword>
<dbReference type="PANTHER" id="PTHR13720">
    <property type="entry name" value="WD-40 REPEAT PROTEIN"/>
    <property type="match status" value="1"/>
</dbReference>
<dbReference type="FunFam" id="2.130.10.10:FF:001320">
    <property type="entry name" value="Predicted protein"/>
    <property type="match status" value="1"/>
</dbReference>
<dbReference type="Proteomes" id="UP001160148">
    <property type="component" value="Unassembled WGS sequence"/>
</dbReference>
<sequence length="778" mass="83231">MDTEIIVQDLELRSLIGFDGNPLNGLILHPDGVHLVYPLGTNIAAYNWRTKAQRFFEGHTNVISAVTVSSSGQYVGSGQVNYMGFRSPIIVWQFDTGQLVAKYESHKVRVESVAFSSCENFLISLGGVDDGSVIVYDIGKREVLCGSSSVKSTAGSATVLQPVHTRGECFVVAGDNILRLWTLNREQRNIQGLDGSFAKIKRKILCTVVDRLDEYAYCGTSTGDVMKIKLNFSSDTAVVAPTNAPTLVGCFAKYPPAGKNKRGTSAAAAVELYSKGITALYLVADGTMLVGSGDGVVELVKQKARDSGRGTCSKPDSTRLATPTRPLLVAVKSANVDSSVTSIQLMADGIVLVGTVNCELFAIRAHDFDVTCLFTCHTSVVYDLAFPHGYSKVFATASKHDVRVWSVDTLQELLRITVRNFTCSGVLFSYDGAQIVTSWNDGNIRIFAPETGRLLYAINNCHNKGVSAIAMSKDGRKLLSGGGEGQVRVWQVDNLNGALQAVLKEHKGPVSSIDVHQLGHEAITASADGTCVVWDIVRFTRLSIMFSSTIFTSAKYHPNGAQLLTCGTNRYIGFWEALDGSLIREIEGSSASALNSLDVTPNGKYIVTGSSDQMVKVWLYNEGVPTHVGVGHAGVVTNVKVSPDGRFVVSTSADGGIFLWRFPHAADTAPPGSRCSANSVGGGGAGSLREQQTDRSRQLSLKKTLPARKENIKVISNVQKVRTATDCSRPTAASTVGGDGNATETAVDGSVKCLCRRGSTCVCCDHSAGGRKTKPFVH</sequence>